<dbReference type="AlphaFoldDB" id="A0A835C4T5"/>
<organism evidence="2 3">
    <name type="scientific">Digitaria exilis</name>
    <dbReference type="NCBI Taxonomy" id="1010633"/>
    <lineage>
        <taxon>Eukaryota</taxon>
        <taxon>Viridiplantae</taxon>
        <taxon>Streptophyta</taxon>
        <taxon>Embryophyta</taxon>
        <taxon>Tracheophyta</taxon>
        <taxon>Spermatophyta</taxon>
        <taxon>Magnoliopsida</taxon>
        <taxon>Liliopsida</taxon>
        <taxon>Poales</taxon>
        <taxon>Poaceae</taxon>
        <taxon>PACMAD clade</taxon>
        <taxon>Panicoideae</taxon>
        <taxon>Panicodae</taxon>
        <taxon>Paniceae</taxon>
        <taxon>Anthephorinae</taxon>
        <taxon>Digitaria</taxon>
    </lineage>
</organism>
<feature type="domain" description="Alpha/beta hydrolase fold-3" evidence="1">
    <location>
        <begin position="79"/>
        <end position="294"/>
    </location>
</feature>
<dbReference type="InterPro" id="IPR050466">
    <property type="entry name" value="Carboxylest/Gibb_receptor"/>
</dbReference>
<sequence>MDPSSEIILGTPMFRIYKDLHVDRLVGTDTVPAGFDAATAVASKDVAIGGDAGFSVRLYLPNRTANQTDGQTKKRLRVLIYFHGGGFVAESAASPTYHGFLNSLAARAGMLVVSVNYRLAPEHPLPVAYEDSLRALEWAVSAGNDPWLSEHGDLGRVFLVGDSAGGNIVHNVAMMAASSADVAARIEGAVLLHAMFWGREPIAGESLEAAEMIDRLWSIVCPEATGGLDDPRLNPMAAAAPSLRGMPCRMLLVCESDGDFFRPRVRAYYEAVVASGWGGEVEWFESMGKDHVFFLSELGCHQAVALMDRLVSFFAGN</sequence>
<dbReference type="Pfam" id="PF07859">
    <property type="entry name" value="Abhydrolase_3"/>
    <property type="match status" value="1"/>
</dbReference>
<dbReference type="PANTHER" id="PTHR23024:SF468">
    <property type="entry name" value="CARBOXYLESTERASE 2-RELATED"/>
    <property type="match status" value="1"/>
</dbReference>
<dbReference type="GO" id="GO:0016787">
    <property type="term" value="F:hydrolase activity"/>
    <property type="evidence" value="ECO:0007669"/>
    <property type="project" value="InterPro"/>
</dbReference>
<comment type="caution">
    <text evidence="2">The sequence shown here is derived from an EMBL/GenBank/DDBJ whole genome shotgun (WGS) entry which is preliminary data.</text>
</comment>
<keyword evidence="3" id="KW-1185">Reference proteome</keyword>
<dbReference type="OrthoDB" id="408631at2759"/>
<dbReference type="InterPro" id="IPR013094">
    <property type="entry name" value="AB_hydrolase_3"/>
</dbReference>
<dbReference type="Gramene" id="Dexi9B01G0024390.1">
    <property type="protein sequence ID" value="Dexi9B01G0024390.1:cds"/>
    <property type="gene ID" value="Dexi9B01G0024390"/>
</dbReference>
<reference evidence="2" key="1">
    <citation type="submission" date="2020-07" db="EMBL/GenBank/DDBJ databases">
        <title>Genome sequence and genetic diversity analysis of an under-domesticated orphan crop, white fonio (Digitaria exilis).</title>
        <authorList>
            <person name="Bennetzen J.L."/>
            <person name="Chen S."/>
            <person name="Ma X."/>
            <person name="Wang X."/>
            <person name="Yssel A.E.J."/>
            <person name="Chaluvadi S.R."/>
            <person name="Johnson M."/>
            <person name="Gangashetty P."/>
            <person name="Hamidou F."/>
            <person name="Sanogo M.D."/>
            <person name="Zwaenepoel A."/>
            <person name="Wallace J."/>
            <person name="Van De Peer Y."/>
            <person name="Van Deynze A."/>
        </authorList>
    </citation>
    <scope>NUCLEOTIDE SEQUENCE</scope>
    <source>
        <tissue evidence="2">Leaves</tissue>
    </source>
</reference>
<evidence type="ECO:0000313" key="2">
    <source>
        <dbReference type="EMBL" id="KAF8720697.1"/>
    </source>
</evidence>
<dbReference type="SUPFAM" id="SSF53474">
    <property type="entry name" value="alpha/beta-Hydrolases"/>
    <property type="match status" value="1"/>
</dbReference>
<dbReference type="Proteomes" id="UP000636709">
    <property type="component" value="Unassembled WGS sequence"/>
</dbReference>
<protein>
    <recommendedName>
        <fullName evidence="1">Alpha/beta hydrolase fold-3 domain-containing protein</fullName>
    </recommendedName>
</protein>
<proteinExistence type="predicted"/>
<dbReference type="InterPro" id="IPR029058">
    <property type="entry name" value="AB_hydrolase_fold"/>
</dbReference>
<dbReference type="PANTHER" id="PTHR23024">
    <property type="entry name" value="ARYLACETAMIDE DEACETYLASE"/>
    <property type="match status" value="1"/>
</dbReference>
<dbReference type="EMBL" id="JACEFO010001691">
    <property type="protein sequence ID" value="KAF8720697.1"/>
    <property type="molecule type" value="Genomic_DNA"/>
</dbReference>
<name>A0A835C4T5_9POAL</name>
<accession>A0A835C4T5</accession>
<evidence type="ECO:0000313" key="3">
    <source>
        <dbReference type="Proteomes" id="UP000636709"/>
    </source>
</evidence>
<dbReference type="Gene3D" id="3.40.50.1820">
    <property type="entry name" value="alpha/beta hydrolase"/>
    <property type="match status" value="1"/>
</dbReference>
<evidence type="ECO:0000259" key="1">
    <source>
        <dbReference type="Pfam" id="PF07859"/>
    </source>
</evidence>
<gene>
    <name evidence="2" type="ORF">HU200_023599</name>
</gene>